<dbReference type="PANTHER" id="PTHR33018:SF37">
    <property type="entry name" value="TRANSPOSASE TNP1_EN_SPM-LIKE DOMAIN-CONTAINING PROTEIN"/>
    <property type="match status" value="1"/>
</dbReference>
<dbReference type="PROSITE" id="PS50600">
    <property type="entry name" value="ULP_PROTEASE"/>
    <property type="match status" value="1"/>
</dbReference>
<evidence type="ECO:0000256" key="2">
    <source>
        <dbReference type="ARBA" id="ARBA00022670"/>
    </source>
</evidence>
<dbReference type="InterPro" id="IPR003653">
    <property type="entry name" value="Peptidase_C48_C"/>
</dbReference>
<dbReference type="EMBL" id="PKPP01000430">
    <property type="protein sequence ID" value="PWA92867.1"/>
    <property type="molecule type" value="Genomic_DNA"/>
</dbReference>
<keyword evidence="2" id="KW-0645">Protease</keyword>
<evidence type="ECO:0000313" key="6">
    <source>
        <dbReference type="EMBL" id="PWA92867.1"/>
    </source>
</evidence>
<keyword evidence="3" id="KW-0378">Hydrolase</keyword>
<feature type="region of interest" description="Disordered" evidence="4">
    <location>
        <begin position="364"/>
        <end position="387"/>
    </location>
</feature>
<name>A0A2U1Q4F7_ARTAN</name>
<dbReference type="AlphaFoldDB" id="A0A2U1Q4F7"/>
<evidence type="ECO:0000256" key="3">
    <source>
        <dbReference type="ARBA" id="ARBA00022801"/>
    </source>
</evidence>
<dbReference type="Pfam" id="PF26133">
    <property type="entry name" value="DUF8039"/>
    <property type="match status" value="1"/>
</dbReference>
<dbReference type="GO" id="GO:0008234">
    <property type="term" value="F:cysteine-type peptidase activity"/>
    <property type="evidence" value="ECO:0007669"/>
    <property type="project" value="InterPro"/>
</dbReference>
<gene>
    <name evidence="6" type="ORF">CTI12_AA077290</name>
</gene>
<sequence length="809" mass="92737">MDPPAPRTSRGINRIQDLPVGESVEFNQFGQAIGKWQNLYGKYMGTRTRRLIPIVKNTWKHVTKEEKDFLWSDIKAHFRLENNDVKKRTLVSCGTKWKAFKTKLRVKYMLKGISPLGKWTFIEPHVWEEFCQNENTPQKNKLRAQASERGKKHINRPRLGPKGYRGFEKKWQEERNDPEKATELHLIPDIRGSNYCLARAPHDKNGIKTLPPELINVSKNLIEATKKLAQGSDESKAGVDPLILVLGPEHGGRTRGVGCDVGYKKGIEGYVRKRRTYQQREDIEEIKNEVRQQMKEELKSSEFWDEMRLELKAEVRKEMQAERNEAFSPRQDDVPSSGQGRNSVSSITNVAKVDCIKELRKEMQAEHNEGFSPRQDGVPSSGHRRSNVSSTTSIVKLDCIKEEAFCCLYIPISVLNGEKVTCATATVFPIGNNLIHGKQIQKGHMKVSVIKVVEIHKSMELPVPDDEIPNLEFAVNGFIQWPINAIARFKGLSKAPVSRVSTKGGLPQHKKQPSTTHGNVKETLKEPNKKDKAAEETTKNKSAPDRITELAKQKERAEKEKSENRKKLMDLEHDIQLNKPKSVLDGYNRWMSRGGDCAEPYAIRVDKEIFRQADESYFAINATDIVELLTNQELECGILTLFEMSLYHLKGRSSLNRVGFLNPGLITADACLFEKWSTLDYLTRALEGYDFYLAPYLQGRHYVLFVICPRHGVAFILDSSKDSSKNEETYRLAGLVESVVGSLRWEFPAVNRQPFDWECGFYVMKWMHDFVLKYQNDNFPNIVPWSDERPLENKELNAIIGAWFMLWRD</sequence>
<evidence type="ECO:0000256" key="1">
    <source>
        <dbReference type="ARBA" id="ARBA00005234"/>
    </source>
</evidence>
<feature type="compositionally biased region" description="Basic and acidic residues" evidence="4">
    <location>
        <begin position="519"/>
        <end position="570"/>
    </location>
</feature>
<reference evidence="6 7" key="1">
    <citation type="journal article" date="2018" name="Mol. Plant">
        <title>The genome of Artemisia annua provides insight into the evolution of Asteraceae family and artemisinin biosynthesis.</title>
        <authorList>
            <person name="Shen Q."/>
            <person name="Zhang L."/>
            <person name="Liao Z."/>
            <person name="Wang S."/>
            <person name="Yan T."/>
            <person name="Shi P."/>
            <person name="Liu M."/>
            <person name="Fu X."/>
            <person name="Pan Q."/>
            <person name="Wang Y."/>
            <person name="Lv Z."/>
            <person name="Lu X."/>
            <person name="Zhang F."/>
            <person name="Jiang W."/>
            <person name="Ma Y."/>
            <person name="Chen M."/>
            <person name="Hao X."/>
            <person name="Li L."/>
            <person name="Tang Y."/>
            <person name="Lv G."/>
            <person name="Zhou Y."/>
            <person name="Sun X."/>
            <person name="Brodelius P.E."/>
            <person name="Rose J.K.C."/>
            <person name="Tang K."/>
        </authorList>
    </citation>
    <scope>NUCLEOTIDE SEQUENCE [LARGE SCALE GENOMIC DNA]</scope>
    <source>
        <strain evidence="7">cv. Huhao1</strain>
        <tissue evidence="6">Leaf</tissue>
    </source>
</reference>
<feature type="compositionally biased region" description="Basic and acidic residues" evidence="4">
    <location>
        <begin position="320"/>
        <end position="333"/>
    </location>
</feature>
<protein>
    <recommendedName>
        <fullName evidence="5">Ubiquitin-like protease family profile domain-containing protein</fullName>
    </recommendedName>
</protein>
<dbReference type="GO" id="GO:0006508">
    <property type="term" value="P:proteolysis"/>
    <property type="evidence" value="ECO:0007669"/>
    <property type="project" value="UniProtKB-KW"/>
</dbReference>
<comment type="similarity">
    <text evidence="1">Belongs to the peptidase C48 family.</text>
</comment>
<dbReference type="InterPro" id="IPR058352">
    <property type="entry name" value="DUF8039"/>
</dbReference>
<accession>A0A2U1Q4F7</accession>
<evidence type="ECO:0000256" key="4">
    <source>
        <dbReference type="SAM" id="MobiDB-lite"/>
    </source>
</evidence>
<organism evidence="6 7">
    <name type="scientific">Artemisia annua</name>
    <name type="common">Sweet wormwood</name>
    <dbReference type="NCBI Taxonomy" id="35608"/>
    <lineage>
        <taxon>Eukaryota</taxon>
        <taxon>Viridiplantae</taxon>
        <taxon>Streptophyta</taxon>
        <taxon>Embryophyta</taxon>
        <taxon>Tracheophyta</taxon>
        <taxon>Spermatophyta</taxon>
        <taxon>Magnoliopsida</taxon>
        <taxon>eudicotyledons</taxon>
        <taxon>Gunneridae</taxon>
        <taxon>Pentapetalae</taxon>
        <taxon>asterids</taxon>
        <taxon>campanulids</taxon>
        <taxon>Asterales</taxon>
        <taxon>Asteraceae</taxon>
        <taxon>Asteroideae</taxon>
        <taxon>Anthemideae</taxon>
        <taxon>Artemisiinae</taxon>
        <taxon>Artemisia</taxon>
    </lineage>
</organism>
<evidence type="ECO:0000313" key="7">
    <source>
        <dbReference type="Proteomes" id="UP000245207"/>
    </source>
</evidence>
<dbReference type="PANTHER" id="PTHR33018">
    <property type="entry name" value="OS10G0338966 PROTEIN-RELATED"/>
    <property type="match status" value="1"/>
</dbReference>
<proteinExistence type="inferred from homology"/>
<dbReference type="OrthoDB" id="1731907at2759"/>
<feature type="domain" description="Ubiquitin-like protease family profile" evidence="5">
    <location>
        <begin position="618"/>
        <end position="770"/>
    </location>
</feature>
<comment type="caution">
    <text evidence="6">The sequence shown here is derived from an EMBL/GenBank/DDBJ whole genome shotgun (WGS) entry which is preliminary data.</text>
</comment>
<keyword evidence="7" id="KW-1185">Reference proteome</keyword>
<dbReference type="InterPro" id="IPR038765">
    <property type="entry name" value="Papain-like_cys_pep_sf"/>
</dbReference>
<dbReference type="Proteomes" id="UP000245207">
    <property type="component" value="Unassembled WGS sequence"/>
</dbReference>
<dbReference type="Gene3D" id="3.40.395.10">
    <property type="entry name" value="Adenoviral Proteinase, Chain A"/>
    <property type="match status" value="1"/>
</dbReference>
<feature type="compositionally biased region" description="Polar residues" evidence="4">
    <location>
        <begin position="334"/>
        <end position="344"/>
    </location>
</feature>
<feature type="region of interest" description="Disordered" evidence="4">
    <location>
        <begin position="498"/>
        <end position="570"/>
    </location>
</feature>
<feature type="region of interest" description="Disordered" evidence="4">
    <location>
        <begin position="320"/>
        <end position="344"/>
    </location>
</feature>
<dbReference type="SUPFAM" id="SSF54001">
    <property type="entry name" value="Cysteine proteinases"/>
    <property type="match status" value="1"/>
</dbReference>
<evidence type="ECO:0000259" key="5">
    <source>
        <dbReference type="PROSITE" id="PS50600"/>
    </source>
</evidence>